<protein>
    <submittedName>
        <fullName evidence="2">Uncharacterized protein</fullName>
    </submittedName>
</protein>
<feature type="transmembrane region" description="Helical" evidence="1">
    <location>
        <begin position="21"/>
        <end position="40"/>
    </location>
</feature>
<keyword evidence="3" id="KW-1185">Reference proteome</keyword>
<dbReference type="AlphaFoldDB" id="A0A835I3F2"/>
<organism evidence="2 3">
    <name type="scientific">Coptis chinensis</name>
    <dbReference type="NCBI Taxonomy" id="261450"/>
    <lineage>
        <taxon>Eukaryota</taxon>
        <taxon>Viridiplantae</taxon>
        <taxon>Streptophyta</taxon>
        <taxon>Embryophyta</taxon>
        <taxon>Tracheophyta</taxon>
        <taxon>Spermatophyta</taxon>
        <taxon>Magnoliopsida</taxon>
        <taxon>Ranunculales</taxon>
        <taxon>Ranunculaceae</taxon>
        <taxon>Coptidoideae</taxon>
        <taxon>Coptis</taxon>
    </lineage>
</organism>
<comment type="caution">
    <text evidence="2">The sequence shown here is derived from an EMBL/GenBank/DDBJ whole genome shotgun (WGS) entry which is preliminary data.</text>
</comment>
<proteinExistence type="predicted"/>
<sequence length="119" mass="13295">MSHMARQCPKCEYAQNLDINFLGVFFDVVMVYLLGRAGYLEEGLNLAAMMPTEACVEHCLVLVGSIEILIREKGVRKKLGCSLMEAKDGIIHDLFAGDITHPKSKEFKEALDDLLQTSF</sequence>
<keyword evidence="1" id="KW-0812">Transmembrane</keyword>
<evidence type="ECO:0000313" key="2">
    <source>
        <dbReference type="EMBL" id="KAF9609377.1"/>
    </source>
</evidence>
<name>A0A835I3F2_9MAGN</name>
<evidence type="ECO:0000256" key="1">
    <source>
        <dbReference type="SAM" id="Phobius"/>
    </source>
</evidence>
<keyword evidence="1" id="KW-0472">Membrane</keyword>
<dbReference type="Pfam" id="PF20430">
    <property type="entry name" value="Eplus_motif"/>
    <property type="match status" value="1"/>
</dbReference>
<keyword evidence="1" id="KW-1133">Transmembrane helix</keyword>
<reference evidence="2 3" key="1">
    <citation type="submission" date="2020-10" db="EMBL/GenBank/DDBJ databases">
        <title>The Coptis chinensis genome and diversification of protoberbering-type alkaloids.</title>
        <authorList>
            <person name="Wang B."/>
            <person name="Shu S."/>
            <person name="Song C."/>
            <person name="Liu Y."/>
        </authorList>
    </citation>
    <scope>NUCLEOTIDE SEQUENCE [LARGE SCALE GENOMIC DNA]</scope>
    <source>
        <strain evidence="2">HL-2020</strain>
        <tissue evidence="2">Leaf</tissue>
    </source>
</reference>
<evidence type="ECO:0000313" key="3">
    <source>
        <dbReference type="Proteomes" id="UP000631114"/>
    </source>
</evidence>
<accession>A0A835I3F2</accession>
<dbReference type="Proteomes" id="UP000631114">
    <property type="component" value="Unassembled WGS sequence"/>
</dbReference>
<dbReference type="InterPro" id="IPR046849">
    <property type="entry name" value="E2_motif"/>
</dbReference>
<gene>
    <name evidence="2" type="ORF">IFM89_015674</name>
</gene>
<dbReference type="EMBL" id="JADFTS010000004">
    <property type="protein sequence ID" value="KAF9609377.1"/>
    <property type="molecule type" value="Genomic_DNA"/>
</dbReference>